<evidence type="ECO:0000256" key="2">
    <source>
        <dbReference type="SAM" id="SignalP"/>
    </source>
</evidence>
<dbReference type="Proteomes" id="UP000318626">
    <property type="component" value="Chromosome"/>
</dbReference>
<keyword evidence="4" id="KW-1185">Reference proteome</keyword>
<feature type="transmembrane region" description="Helical" evidence="1">
    <location>
        <begin position="328"/>
        <end position="358"/>
    </location>
</feature>
<feature type="transmembrane region" description="Helical" evidence="1">
    <location>
        <begin position="405"/>
        <end position="424"/>
    </location>
</feature>
<accession>A0A518C630</accession>
<feature type="transmembrane region" description="Helical" evidence="1">
    <location>
        <begin position="293"/>
        <end position="316"/>
    </location>
</feature>
<dbReference type="KEGG" id="bvo:Pan97_16920"/>
<name>A0A518C630_9BACT</name>
<feature type="transmembrane region" description="Helical" evidence="1">
    <location>
        <begin position="379"/>
        <end position="399"/>
    </location>
</feature>
<keyword evidence="2" id="KW-0732">Signal</keyword>
<gene>
    <name evidence="3" type="ORF">Pan97_16920</name>
</gene>
<feature type="chain" id="PRO_5022152738" evidence="2">
    <location>
        <begin position="24"/>
        <end position="438"/>
    </location>
</feature>
<organism evidence="3 4">
    <name type="scientific">Bremerella volcania</name>
    <dbReference type="NCBI Taxonomy" id="2527984"/>
    <lineage>
        <taxon>Bacteria</taxon>
        <taxon>Pseudomonadati</taxon>
        <taxon>Planctomycetota</taxon>
        <taxon>Planctomycetia</taxon>
        <taxon>Pirellulales</taxon>
        <taxon>Pirellulaceae</taxon>
        <taxon>Bremerella</taxon>
    </lineage>
</organism>
<protein>
    <submittedName>
        <fullName evidence="3">Polymer-forming cytoskeletal</fullName>
    </submittedName>
</protein>
<evidence type="ECO:0000313" key="3">
    <source>
        <dbReference type="EMBL" id="QDU74679.1"/>
    </source>
</evidence>
<feature type="transmembrane region" description="Helical" evidence="1">
    <location>
        <begin position="259"/>
        <end position="281"/>
    </location>
</feature>
<evidence type="ECO:0000313" key="4">
    <source>
        <dbReference type="Proteomes" id="UP000318626"/>
    </source>
</evidence>
<evidence type="ECO:0000256" key="1">
    <source>
        <dbReference type="SAM" id="Phobius"/>
    </source>
</evidence>
<keyword evidence="1" id="KW-0812">Transmembrane</keyword>
<proteinExistence type="predicted"/>
<dbReference type="AlphaFoldDB" id="A0A518C630"/>
<dbReference type="RefSeq" id="WP_144971616.1">
    <property type="nucleotide sequence ID" value="NZ_CP036289.1"/>
</dbReference>
<keyword evidence="1" id="KW-0472">Membrane</keyword>
<dbReference type="EMBL" id="CP036289">
    <property type="protein sequence ID" value="QDU74679.1"/>
    <property type="molecule type" value="Genomic_DNA"/>
</dbReference>
<dbReference type="OrthoDB" id="256351at2"/>
<sequence precursor="true">MRSILFLILAGVLSFALVDSALAAEFLSGQEVTIASDETWDGDVYIFAQSATVEGTIKGDLVVYAQRLHISGTVEGGVIAAAQEILLEGTYGRSSRIACQAAKVASGTEMKRDLVAACYSLEIDKGATIDGDLIYAGFQAMLGGTIQEDVWAAVNRAEVSGKIGRELSITTDSNHQQGPPPNQYWQDMKLVVIPMVSPGLTIHEDATIGGKLTYHSPTEVTIDDGAKVTGPIEWIEPEKPAPRDPQDKTDYFWNQLKRYVTLLVMGILMVVCCPATCGGAVDQIVQRPIVSFLAGVLAVPLSIIALGVVAGLILLVPMAFGWLTLDGLAVAGALIAVFGMVLYVGSLGYFFVFGAAAVTSITLGRIVFSDHPITSRGRLILALAFGLVFYVVLTCVPYLHVGVIVVAILFAFGGIFVWMMRGLFGSSAEKAKPAAKTA</sequence>
<reference evidence="4" key="1">
    <citation type="submission" date="2019-02" db="EMBL/GenBank/DDBJ databases">
        <title>Deep-cultivation of Planctomycetes and their phenomic and genomic characterization uncovers novel biology.</title>
        <authorList>
            <person name="Wiegand S."/>
            <person name="Jogler M."/>
            <person name="Boedeker C."/>
            <person name="Pinto D."/>
            <person name="Vollmers J."/>
            <person name="Rivas-Marin E."/>
            <person name="Kohn T."/>
            <person name="Peeters S.H."/>
            <person name="Heuer A."/>
            <person name="Rast P."/>
            <person name="Oberbeckmann S."/>
            <person name="Bunk B."/>
            <person name="Jeske O."/>
            <person name="Meyerdierks A."/>
            <person name="Storesund J.E."/>
            <person name="Kallscheuer N."/>
            <person name="Luecker S."/>
            <person name="Lage O.M."/>
            <person name="Pohl T."/>
            <person name="Merkel B.J."/>
            <person name="Hornburger P."/>
            <person name="Mueller R.-W."/>
            <person name="Bruemmer F."/>
            <person name="Labrenz M."/>
            <person name="Spormann A.M."/>
            <person name="Op den Camp H."/>
            <person name="Overmann J."/>
            <person name="Amann R."/>
            <person name="Jetten M.S.M."/>
            <person name="Mascher T."/>
            <person name="Medema M.H."/>
            <person name="Devos D.P."/>
            <person name="Kaster A.-K."/>
            <person name="Ovreas L."/>
            <person name="Rohde M."/>
            <person name="Galperin M.Y."/>
            <person name="Jogler C."/>
        </authorList>
    </citation>
    <scope>NUCLEOTIDE SEQUENCE [LARGE SCALE GENOMIC DNA]</scope>
    <source>
        <strain evidence="4">Pan97</strain>
    </source>
</reference>
<feature type="signal peptide" evidence="2">
    <location>
        <begin position="1"/>
        <end position="23"/>
    </location>
</feature>
<keyword evidence="1" id="KW-1133">Transmembrane helix</keyword>